<dbReference type="AlphaFoldDB" id="A0A1L3JB90"/>
<evidence type="ECO:0000256" key="3">
    <source>
        <dbReference type="ARBA" id="ARBA00022692"/>
    </source>
</evidence>
<dbReference type="EMBL" id="CP018154">
    <property type="protein sequence ID" value="APG62333.1"/>
    <property type="molecule type" value="Genomic_DNA"/>
</dbReference>
<dbReference type="Proteomes" id="UP000242561">
    <property type="component" value="Chromosome"/>
</dbReference>
<dbReference type="OrthoDB" id="7359894at2"/>
<dbReference type="InterPro" id="IPR052027">
    <property type="entry name" value="PspC"/>
</dbReference>
<protein>
    <recommendedName>
        <fullName evidence="7">Phage shock protein PspC N-terminal domain-containing protein</fullName>
    </recommendedName>
</protein>
<dbReference type="KEGG" id="sphl:LPB140_05435"/>
<dbReference type="Pfam" id="PF04024">
    <property type="entry name" value="PspC"/>
    <property type="match status" value="1"/>
</dbReference>
<evidence type="ECO:0000256" key="6">
    <source>
        <dbReference type="SAM" id="Phobius"/>
    </source>
</evidence>
<keyword evidence="9" id="KW-1185">Reference proteome</keyword>
<dbReference type="PANTHER" id="PTHR33885">
    <property type="entry name" value="PHAGE SHOCK PROTEIN C"/>
    <property type="match status" value="1"/>
</dbReference>
<proteinExistence type="predicted"/>
<reference evidence="8 9" key="1">
    <citation type="submission" date="2016-11" db="EMBL/GenBank/DDBJ databases">
        <title>Sphingorhabdus sp. LPB0140, isolated from marine environment.</title>
        <authorList>
            <person name="Kim E."/>
            <person name="Yi H."/>
        </authorList>
    </citation>
    <scope>NUCLEOTIDE SEQUENCE [LARGE SCALE GENOMIC DNA]</scope>
    <source>
        <strain evidence="8 9">LPB0140</strain>
    </source>
</reference>
<sequence>MSKKINIAQPNNEIGNQKMSKLTLSREDAKIWGVCSGIAKWSNIDVSVVRILFAVGTIIGVGSLILIYILLAMILD</sequence>
<name>A0A1L3JB90_9SPHN</name>
<evidence type="ECO:0000313" key="9">
    <source>
        <dbReference type="Proteomes" id="UP000242561"/>
    </source>
</evidence>
<accession>A0A1L3JB90</accession>
<feature type="transmembrane region" description="Helical" evidence="6">
    <location>
        <begin position="51"/>
        <end position="75"/>
    </location>
</feature>
<evidence type="ECO:0000256" key="5">
    <source>
        <dbReference type="ARBA" id="ARBA00023136"/>
    </source>
</evidence>
<keyword evidence="4 6" id="KW-1133">Transmembrane helix</keyword>
<evidence type="ECO:0000313" key="8">
    <source>
        <dbReference type="EMBL" id="APG62333.1"/>
    </source>
</evidence>
<gene>
    <name evidence="8" type="ORF">LPB140_05435</name>
</gene>
<feature type="domain" description="Phage shock protein PspC N-terminal" evidence="7">
    <location>
        <begin position="21"/>
        <end position="75"/>
    </location>
</feature>
<dbReference type="InterPro" id="IPR007168">
    <property type="entry name" value="Phageshock_PspC_N"/>
</dbReference>
<dbReference type="GO" id="GO:0005886">
    <property type="term" value="C:plasma membrane"/>
    <property type="evidence" value="ECO:0007669"/>
    <property type="project" value="UniProtKB-SubCell"/>
</dbReference>
<keyword evidence="2" id="KW-1003">Cell membrane</keyword>
<evidence type="ECO:0000256" key="1">
    <source>
        <dbReference type="ARBA" id="ARBA00004162"/>
    </source>
</evidence>
<keyword evidence="5 6" id="KW-0472">Membrane</keyword>
<keyword evidence="3 6" id="KW-0812">Transmembrane</keyword>
<comment type="subcellular location">
    <subcellularLocation>
        <location evidence="1">Cell membrane</location>
        <topology evidence="1">Single-pass membrane protein</topology>
    </subcellularLocation>
</comment>
<evidence type="ECO:0000256" key="4">
    <source>
        <dbReference type="ARBA" id="ARBA00022989"/>
    </source>
</evidence>
<evidence type="ECO:0000256" key="2">
    <source>
        <dbReference type="ARBA" id="ARBA00022475"/>
    </source>
</evidence>
<dbReference type="STRING" id="1913578.LPB140_05435"/>
<dbReference type="PANTHER" id="PTHR33885:SF3">
    <property type="entry name" value="PHAGE SHOCK PROTEIN C"/>
    <property type="match status" value="1"/>
</dbReference>
<evidence type="ECO:0000259" key="7">
    <source>
        <dbReference type="Pfam" id="PF04024"/>
    </source>
</evidence>
<organism evidence="8 9">
    <name type="scientific">Sphingorhabdus lutea</name>
    <dbReference type="NCBI Taxonomy" id="1913578"/>
    <lineage>
        <taxon>Bacteria</taxon>
        <taxon>Pseudomonadati</taxon>
        <taxon>Pseudomonadota</taxon>
        <taxon>Alphaproteobacteria</taxon>
        <taxon>Sphingomonadales</taxon>
        <taxon>Sphingomonadaceae</taxon>
        <taxon>Sphingorhabdus</taxon>
    </lineage>
</organism>